<feature type="region of interest" description="Disordered" evidence="1">
    <location>
        <begin position="51"/>
        <end position="74"/>
    </location>
</feature>
<dbReference type="Proteomes" id="UP000470010">
    <property type="component" value="Unassembled WGS sequence"/>
</dbReference>
<keyword evidence="2" id="KW-0812">Transmembrane</keyword>
<keyword evidence="2" id="KW-1133">Transmembrane helix</keyword>
<comment type="caution">
    <text evidence="3">The sequence shown here is derived from an EMBL/GenBank/DDBJ whole genome shotgun (WGS) entry which is preliminary data.</text>
</comment>
<feature type="compositionally biased region" description="Polar residues" evidence="1">
    <location>
        <begin position="1"/>
        <end position="15"/>
    </location>
</feature>
<feature type="transmembrane region" description="Helical" evidence="2">
    <location>
        <begin position="175"/>
        <end position="193"/>
    </location>
</feature>
<feature type="compositionally biased region" description="Low complexity" evidence="1">
    <location>
        <begin position="54"/>
        <end position="63"/>
    </location>
</feature>
<accession>A0A7K0G5F5</accession>
<dbReference type="AlphaFoldDB" id="A0A7K0G5F5"/>
<name>A0A7K0G5F5_9ACTN</name>
<keyword evidence="4" id="KW-1185">Reference proteome</keyword>
<feature type="region of interest" description="Disordered" evidence="1">
    <location>
        <begin position="1"/>
        <end position="39"/>
    </location>
</feature>
<reference evidence="4" key="1">
    <citation type="submission" date="2019-08" db="EMBL/GenBank/DDBJ databases">
        <title>Arthrobacter sp. nov., isolated from plateau pika and Tibetan wild ass.</title>
        <authorList>
            <person name="Ge Y."/>
        </authorList>
    </citation>
    <scope>NUCLEOTIDE SEQUENCE [LARGE SCALE GENOMIC DNA]</scope>
    <source>
        <strain evidence="4">HF-1365</strain>
    </source>
</reference>
<organism evidence="3 4">
    <name type="scientific">Enorma shizhengliae</name>
    <dbReference type="NCBI Taxonomy" id="2606615"/>
    <lineage>
        <taxon>Bacteria</taxon>
        <taxon>Bacillati</taxon>
        <taxon>Actinomycetota</taxon>
        <taxon>Coriobacteriia</taxon>
        <taxon>Coriobacteriales</taxon>
        <taxon>Coriobacteriaceae</taxon>
        <taxon>Enorma</taxon>
    </lineage>
</organism>
<proteinExistence type="predicted"/>
<evidence type="ECO:0000256" key="2">
    <source>
        <dbReference type="SAM" id="Phobius"/>
    </source>
</evidence>
<evidence type="ECO:0000256" key="1">
    <source>
        <dbReference type="SAM" id="MobiDB-lite"/>
    </source>
</evidence>
<dbReference type="RefSeq" id="WP_144687552.1">
    <property type="nucleotide sequence ID" value="NZ_VLLQ01000001.1"/>
</dbReference>
<keyword evidence="2" id="KW-0472">Membrane</keyword>
<dbReference type="EMBL" id="VTFZ01000001">
    <property type="protein sequence ID" value="MRX79037.1"/>
    <property type="molecule type" value="Genomic_DNA"/>
</dbReference>
<feature type="region of interest" description="Disordered" evidence="1">
    <location>
        <begin position="118"/>
        <end position="146"/>
    </location>
</feature>
<gene>
    <name evidence="3" type="ORF">GJE22_00160</name>
</gene>
<evidence type="ECO:0000313" key="4">
    <source>
        <dbReference type="Proteomes" id="UP000470010"/>
    </source>
</evidence>
<protein>
    <submittedName>
        <fullName evidence="3">Uncharacterized protein</fullName>
    </submittedName>
</protein>
<evidence type="ECO:0000313" key="3">
    <source>
        <dbReference type="EMBL" id="MRX79037.1"/>
    </source>
</evidence>
<sequence>MDENNRAQSTPSSNQQHEKRARVPYQRTVPHITQDPITDDGVTYQQRIQRETYSRTGSRAAAGAGTGGAARQDMRGYRPQAPGDYVGGFAGGPQQQSFTSAPGRKHMGVATSDPQYLQPVGHQTGAPQGPAHPRRKMPGDGEPQVLHSDRYLSAPSGRKTIFTARQDRARKRVRILLVLALIVVIAVLAWIIFFR</sequence>